<name>A0A2P2IQA3_RHIMU</name>
<dbReference type="EMBL" id="GGEC01002912">
    <property type="protein sequence ID" value="MBW83395.1"/>
    <property type="molecule type" value="Transcribed_RNA"/>
</dbReference>
<reference evidence="2" key="1">
    <citation type="submission" date="2018-02" db="EMBL/GenBank/DDBJ databases">
        <title>Rhizophora mucronata_Transcriptome.</title>
        <authorList>
            <person name="Meera S.P."/>
            <person name="Sreeshan A."/>
            <person name="Augustine A."/>
        </authorList>
    </citation>
    <scope>NUCLEOTIDE SEQUENCE</scope>
    <source>
        <tissue evidence="2">Leaf</tissue>
    </source>
</reference>
<proteinExistence type="predicted"/>
<feature type="region of interest" description="Disordered" evidence="1">
    <location>
        <begin position="1"/>
        <end position="21"/>
    </location>
</feature>
<organism evidence="2">
    <name type="scientific">Rhizophora mucronata</name>
    <name type="common">Asiatic mangrove</name>
    <dbReference type="NCBI Taxonomy" id="61149"/>
    <lineage>
        <taxon>Eukaryota</taxon>
        <taxon>Viridiplantae</taxon>
        <taxon>Streptophyta</taxon>
        <taxon>Embryophyta</taxon>
        <taxon>Tracheophyta</taxon>
        <taxon>Spermatophyta</taxon>
        <taxon>Magnoliopsida</taxon>
        <taxon>eudicotyledons</taxon>
        <taxon>Gunneridae</taxon>
        <taxon>Pentapetalae</taxon>
        <taxon>rosids</taxon>
        <taxon>fabids</taxon>
        <taxon>Malpighiales</taxon>
        <taxon>Rhizophoraceae</taxon>
        <taxon>Rhizophora</taxon>
    </lineage>
</organism>
<dbReference type="AlphaFoldDB" id="A0A2P2IQA3"/>
<accession>A0A2P2IQA3</accession>
<evidence type="ECO:0000313" key="2">
    <source>
        <dbReference type="EMBL" id="MBW83395.1"/>
    </source>
</evidence>
<sequence length="21" mass="2571">MNRLFAPARINHHQHSIPFKR</sequence>
<feature type="compositionally biased region" description="Basic residues" evidence="1">
    <location>
        <begin position="10"/>
        <end position="21"/>
    </location>
</feature>
<evidence type="ECO:0000256" key="1">
    <source>
        <dbReference type="SAM" id="MobiDB-lite"/>
    </source>
</evidence>
<protein>
    <submittedName>
        <fullName evidence="2">Uncharacterized protein</fullName>
    </submittedName>
</protein>